<organism evidence="1">
    <name type="scientific">Rhizophora mucronata</name>
    <name type="common">Asiatic mangrove</name>
    <dbReference type="NCBI Taxonomy" id="61149"/>
    <lineage>
        <taxon>Eukaryota</taxon>
        <taxon>Viridiplantae</taxon>
        <taxon>Streptophyta</taxon>
        <taxon>Embryophyta</taxon>
        <taxon>Tracheophyta</taxon>
        <taxon>Spermatophyta</taxon>
        <taxon>Magnoliopsida</taxon>
        <taxon>eudicotyledons</taxon>
        <taxon>Gunneridae</taxon>
        <taxon>Pentapetalae</taxon>
        <taxon>rosids</taxon>
        <taxon>fabids</taxon>
        <taxon>Malpighiales</taxon>
        <taxon>Rhizophoraceae</taxon>
        <taxon>Rhizophora</taxon>
    </lineage>
</organism>
<reference evidence="1" key="1">
    <citation type="submission" date="2018-02" db="EMBL/GenBank/DDBJ databases">
        <title>Rhizophora mucronata_Transcriptome.</title>
        <authorList>
            <person name="Meera S.P."/>
            <person name="Sreeshan A."/>
            <person name="Augustine A."/>
        </authorList>
    </citation>
    <scope>NUCLEOTIDE SEQUENCE</scope>
    <source>
        <tissue evidence="1">Leaf</tissue>
    </source>
</reference>
<proteinExistence type="predicted"/>
<accession>A0A2P2JIW6</accession>
<dbReference type="EMBL" id="GGEC01012936">
    <property type="protein sequence ID" value="MBW93419.1"/>
    <property type="molecule type" value="Transcribed_RNA"/>
</dbReference>
<sequence>MDPQILQMHL</sequence>
<protein>
    <submittedName>
        <fullName evidence="1">Putative AC transposase</fullName>
    </submittedName>
</protein>
<name>A0A2P2JIW6_RHIMU</name>
<evidence type="ECO:0000313" key="1">
    <source>
        <dbReference type="EMBL" id="MBW93419.1"/>
    </source>
</evidence>